<accession>A0A370CGH2</accession>
<evidence type="ECO:0000313" key="2">
    <source>
        <dbReference type="EMBL" id="RDH40119.1"/>
    </source>
</evidence>
<organism evidence="2 3">
    <name type="scientific">Candidatus Aquirickettsiella gammari</name>
    <dbReference type="NCBI Taxonomy" id="2016198"/>
    <lineage>
        <taxon>Bacteria</taxon>
        <taxon>Pseudomonadati</taxon>
        <taxon>Pseudomonadota</taxon>
        <taxon>Gammaproteobacteria</taxon>
        <taxon>Legionellales</taxon>
        <taxon>Coxiellaceae</taxon>
        <taxon>Candidatus Aquirickettsiella</taxon>
    </lineage>
</organism>
<keyword evidence="1" id="KW-0812">Transmembrane</keyword>
<dbReference type="EMBL" id="NMOS02000015">
    <property type="protein sequence ID" value="RDH40119.1"/>
    <property type="molecule type" value="Genomic_DNA"/>
</dbReference>
<sequence length="81" mass="9372">MCSHKEKSLDIINEERPELDKHRGYKQILGNLLILICTLGTVQLINKACTGNFLFFKKTDSSKLIDNVSNMIEKMEFELRI</sequence>
<evidence type="ECO:0000256" key="1">
    <source>
        <dbReference type="SAM" id="Phobius"/>
    </source>
</evidence>
<proteinExistence type="predicted"/>
<dbReference type="Proteomes" id="UP000226429">
    <property type="component" value="Unassembled WGS sequence"/>
</dbReference>
<reference evidence="2 3" key="2">
    <citation type="journal article" date="2018" name="J. Invertebr. Pathol.">
        <title>'Candidatus Aquirickettsiella gammari' (Gammaproteobacteria: Legionellales: Coxiellaceae): A bacterial pathogen of the freshwater crustacean Gammarus fossarum (Malacostraca: Amphipoda).</title>
        <authorList>
            <person name="Bojko J."/>
            <person name="Dunn A.M."/>
            <person name="Stebbing P.D."/>
            <person name="van Aerle R."/>
            <person name="Bacela-Spychalska K."/>
            <person name="Bean T.P."/>
            <person name="Urrutia A."/>
            <person name="Stentiford G.D."/>
        </authorList>
    </citation>
    <scope>NUCLEOTIDE SEQUENCE [LARGE SCALE GENOMIC DNA]</scope>
    <source>
        <strain evidence="2">RA15029</strain>
    </source>
</reference>
<name>A0A370CGH2_9COXI</name>
<feature type="transmembrane region" description="Helical" evidence="1">
    <location>
        <begin position="28"/>
        <end position="45"/>
    </location>
</feature>
<keyword evidence="1" id="KW-0472">Membrane</keyword>
<keyword evidence="1" id="KW-1133">Transmembrane helix</keyword>
<reference evidence="2 3" key="1">
    <citation type="journal article" date="2017" name="Int. J. Syst. Evol. Microbiol.">
        <title>Aquarickettsiella crustaci n. gen. n. sp. (Gammaproteobacteria: Legionellales: Coxiellaceae); a bacterial pathogen of the freshwater crustacean: Gammarus fossarum (Malacostraca: Amphipoda).</title>
        <authorList>
            <person name="Bojko J."/>
            <person name="Dunn A.M."/>
            <person name="Stebbing P.D."/>
            <person name="Van Aerle R."/>
            <person name="Bacela-Spychalska K."/>
            <person name="Bean T.P."/>
            <person name="Stentiford G.D."/>
        </authorList>
    </citation>
    <scope>NUCLEOTIDE SEQUENCE [LARGE SCALE GENOMIC DNA]</scope>
    <source>
        <strain evidence="2">RA15029</strain>
    </source>
</reference>
<evidence type="ECO:0000313" key="3">
    <source>
        <dbReference type="Proteomes" id="UP000226429"/>
    </source>
</evidence>
<gene>
    <name evidence="2" type="ORF">CFE62_005360</name>
</gene>
<comment type="caution">
    <text evidence="2">The sequence shown here is derived from an EMBL/GenBank/DDBJ whole genome shotgun (WGS) entry which is preliminary data.</text>
</comment>
<keyword evidence="3" id="KW-1185">Reference proteome</keyword>
<protein>
    <submittedName>
        <fullName evidence="2">Uncharacterized protein</fullName>
    </submittedName>
</protein>
<dbReference type="AlphaFoldDB" id="A0A370CGH2"/>